<dbReference type="Proteomes" id="UP001057402">
    <property type="component" value="Chromosome 2"/>
</dbReference>
<dbReference type="EMBL" id="CM042881">
    <property type="protein sequence ID" value="KAI4384931.1"/>
    <property type="molecule type" value="Genomic_DNA"/>
</dbReference>
<name>A0ACB9S0G7_9MYRT</name>
<evidence type="ECO:0000313" key="1">
    <source>
        <dbReference type="EMBL" id="KAI4384931.1"/>
    </source>
</evidence>
<evidence type="ECO:0000313" key="2">
    <source>
        <dbReference type="Proteomes" id="UP001057402"/>
    </source>
</evidence>
<accession>A0ACB9S0G7</accession>
<proteinExistence type="predicted"/>
<gene>
    <name evidence="1" type="ORF">MLD38_003015</name>
</gene>
<reference evidence="2" key="1">
    <citation type="journal article" date="2023" name="Front. Plant Sci.">
        <title>Chromosomal-level genome assembly of Melastoma candidum provides insights into trichome evolution.</title>
        <authorList>
            <person name="Zhong Y."/>
            <person name="Wu W."/>
            <person name="Sun C."/>
            <person name="Zou P."/>
            <person name="Liu Y."/>
            <person name="Dai S."/>
            <person name="Zhou R."/>
        </authorList>
    </citation>
    <scope>NUCLEOTIDE SEQUENCE [LARGE SCALE GENOMIC DNA]</scope>
</reference>
<comment type="caution">
    <text evidence="1">The sequence shown here is derived from an EMBL/GenBank/DDBJ whole genome shotgun (WGS) entry which is preliminary data.</text>
</comment>
<organism evidence="1 2">
    <name type="scientific">Melastoma candidum</name>
    <dbReference type="NCBI Taxonomy" id="119954"/>
    <lineage>
        <taxon>Eukaryota</taxon>
        <taxon>Viridiplantae</taxon>
        <taxon>Streptophyta</taxon>
        <taxon>Embryophyta</taxon>
        <taxon>Tracheophyta</taxon>
        <taxon>Spermatophyta</taxon>
        <taxon>Magnoliopsida</taxon>
        <taxon>eudicotyledons</taxon>
        <taxon>Gunneridae</taxon>
        <taxon>Pentapetalae</taxon>
        <taxon>rosids</taxon>
        <taxon>malvids</taxon>
        <taxon>Myrtales</taxon>
        <taxon>Melastomataceae</taxon>
        <taxon>Melastomatoideae</taxon>
        <taxon>Melastomateae</taxon>
        <taxon>Melastoma</taxon>
    </lineage>
</organism>
<protein>
    <submittedName>
        <fullName evidence="1">Uncharacterized protein</fullName>
    </submittedName>
</protein>
<sequence>MGEIHLIVGPMFAGKTTALLRRITSEADLGRNVAMVKSNKDTRYATDAVVTHDGMRFPCWALPDLSSFDRRIGSDAYAKVDVIGIDEAQFFDDLYAFCCKAADIDRKIVIVAGLDGDFLRNSFGSILRLVPHADSIVKLTARCDVCCKKACFSLRKTQTKQTELIGGSDIYMPTCREHYLQLQPGVEKEDASVDALCFDA</sequence>
<keyword evidence="2" id="KW-1185">Reference proteome</keyword>